<feature type="domain" description="Aminoglycoside phosphotransferase" evidence="1">
    <location>
        <begin position="207"/>
        <end position="263"/>
    </location>
</feature>
<dbReference type="Gene3D" id="3.90.1200.10">
    <property type="match status" value="1"/>
</dbReference>
<sequence length="309" mass="33695">MIERPLPGRAGVFDAAAPVVHLGTDDLTDDRFAEWMRQQLTAAAERLGLSVTGPAKCGQAYRSISADAEGPGGSCWLRVGTEDARWTDDPMWTGIASSAAITGVPMPRPLAAAAWTSDRWAAVEGHPRGLRADVVTRLEGRPCSPTEVLRQDLELPDDWWSDLVAALQNLRGTPTTRFARGSGPDHAIADVFGAEIADRHPITRWETTHGDLHWNNLFGPRVGILDWEMWGKGPAGTDAATLLCCALLTPRTAQRVRDAFADVLDTEAGRAAQLFVAARLIQRHRFHPDLVGPLQAHVRDMLRQPATSR</sequence>
<dbReference type="STRING" id="112413.SAMN05421854_1108"/>
<accession>A0A1I5X2W1</accession>
<keyword evidence="2" id="KW-0808">Transferase</keyword>
<dbReference type="GO" id="GO:0016740">
    <property type="term" value="F:transferase activity"/>
    <property type="evidence" value="ECO:0007669"/>
    <property type="project" value="UniProtKB-KW"/>
</dbReference>
<dbReference type="Pfam" id="PF01636">
    <property type="entry name" value="APH"/>
    <property type="match status" value="1"/>
</dbReference>
<evidence type="ECO:0000313" key="2">
    <source>
        <dbReference type="EMBL" id="SFQ26352.1"/>
    </source>
</evidence>
<gene>
    <name evidence="2" type="ORF">SAMN05421854_1108</name>
</gene>
<dbReference type="InterPro" id="IPR002575">
    <property type="entry name" value="Aminoglycoside_PTrfase"/>
</dbReference>
<protein>
    <submittedName>
        <fullName evidence="2">Phosphotransferase enzyme family protein</fullName>
    </submittedName>
</protein>
<evidence type="ECO:0000259" key="1">
    <source>
        <dbReference type="Pfam" id="PF01636"/>
    </source>
</evidence>
<name>A0A1I5X2W1_9PSEU</name>
<dbReference type="SUPFAM" id="SSF56112">
    <property type="entry name" value="Protein kinase-like (PK-like)"/>
    <property type="match status" value="1"/>
</dbReference>
<proteinExistence type="predicted"/>
<organism evidence="2 3">
    <name type="scientific">Amycolatopsis rubida</name>
    <dbReference type="NCBI Taxonomy" id="112413"/>
    <lineage>
        <taxon>Bacteria</taxon>
        <taxon>Bacillati</taxon>
        <taxon>Actinomycetota</taxon>
        <taxon>Actinomycetes</taxon>
        <taxon>Pseudonocardiales</taxon>
        <taxon>Pseudonocardiaceae</taxon>
        <taxon>Amycolatopsis</taxon>
    </lineage>
</organism>
<dbReference type="OrthoDB" id="3680308at2"/>
<dbReference type="EMBL" id="FOWC01000010">
    <property type="protein sequence ID" value="SFQ26352.1"/>
    <property type="molecule type" value="Genomic_DNA"/>
</dbReference>
<dbReference type="Proteomes" id="UP000199137">
    <property type="component" value="Unassembled WGS sequence"/>
</dbReference>
<dbReference type="InterPro" id="IPR011009">
    <property type="entry name" value="Kinase-like_dom_sf"/>
</dbReference>
<evidence type="ECO:0000313" key="3">
    <source>
        <dbReference type="Proteomes" id="UP000199137"/>
    </source>
</evidence>
<reference evidence="2 3" key="1">
    <citation type="submission" date="2016-10" db="EMBL/GenBank/DDBJ databases">
        <authorList>
            <person name="de Groot N.N."/>
        </authorList>
    </citation>
    <scope>NUCLEOTIDE SEQUENCE [LARGE SCALE GENOMIC DNA]</scope>
    <source>
        <strain evidence="2 3">DSM 44637</strain>
    </source>
</reference>
<dbReference type="AlphaFoldDB" id="A0A1I5X2W1"/>